<dbReference type="InterPro" id="IPR000620">
    <property type="entry name" value="EamA_dom"/>
</dbReference>
<dbReference type="PANTHER" id="PTHR42920:SF5">
    <property type="entry name" value="EAMA DOMAIN-CONTAINING PROTEIN"/>
    <property type="match status" value="1"/>
</dbReference>
<feature type="transmembrane region" description="Helical" evidence="7">
    <location>
        <begin position="234"/>
        <end position="252"/>
    </location>
</feature>
<feature type="transmembrane region" description="Helical" evidence="7">
    <location>
        <begin position="202"/>
        <end position="222"/>
    </location>
</feature>
<dbReference type="Proteomes" id="UP000270343">
    <property type="component" value="Unassembled WGS sequence"/>
</dbReference>
<dbReference type="EMBL" id="RBAM01000004">
    <property type="protein sequence ID" value="RKN74702.1"/>
    <property type="molecule type" value="Genomic_DNA"/>
</dbReference>
<feature type="transmembrane region" description="Helical" evidence="7">
    <location>
        <begin position="35"/>
        <end position="54"/>
    </location>
</feature>
<dbReference type="OrthoDB" id="3182968at2"/>
<dbReference type="PANTHER" id="PTHR42920">
    <property type="entry name" value="OS03G0707200 PROTEIN-RELATED"/>
    <property type="match status" value="1"/>
</dbReference>
<dbReference type="AlphaFoldDB" id="A0A3B0BP80"/>
<feature type="domain" description="EamA" evidence="8">
    <location>
        <begin position="36"/>
        <end position="165"/>
    </location>
</feature>
<evidence type="ECO:0000256" key="5">
    <source>
        <dbReference type="ARBA" id="ARBA00022989"/>
    </source>
</evidence>
<evidence type="ECO:0000256" key="7">
    <source>
        <dbReference type="SAM" id="Phobius"/>
    </source>
</evidence>
<evidence type="ECO:0000256" key="3">
    <source>
        <dbReference type="ARBA" id="ARBA00022475"/>
    </source>
</evidence>
<keyword evidence="3" id="KW-1003">Cell membrane</keyword>
<evidence type="ECO:0000259" key="8">
    <source>
        <dbReference type="Pfam" id="PF00892"/>
    </source>
</evidence>
<evidence type="ECO:0000256" key="6">
    <source>
        <dbReference type="ARBA" id="ARBA00023136"/>
    </source>
</evidence>
<feature type="domain" description="EamA" evidence="8">
    <location>
        <begin position="174"/>
        <end position="291"/>
    </location>
</feature>
<comment type="similarity">
    <text evidence="2">Belongs to the EamA transporter family.</text>
</comment>
<comment type="caution">
    <text evidence="9">The sequence shown here is derived from an EMBL/GenBank/DDBJ whole genome shotgun (WGS) entry which is preliminary data.</text>
</comment>
<feature type="transmembrane region" description="Helical" evidence="7">
    <location>
        <begin position="264"/>
        <end position="284"/>
    </location>
</feature>
<dbReference type="Pfam" id="PF00892">
    <property type="entry name" value="EamA"/>
    <property type="match status" value="2"/>
</dbReference>
<feature type="transmembrane region" description="Helical" evidence="7">
    <location>
        <begin position="153"/>
        <end position="170"/>
    </location>
</feature>
<reference evidence="9 10" key="1">
    <citation type="journal article" date="2015" name="Antonie Van Leeuwenhoek">
        <title>Streptomyces klenkii sp. nov., isolated from deep marine sediment.</title>
        <authorList>
            <person name="Veyisoglu A."/>
            <person name="Sahin N."/>
        </authorList>
    </citation>
    <scope>NUCLEOTIDE SEQUENCE [LARGE SCALE GENOMIC DNA]</scope>
    <source>
        <strain evidence="9 10">KCTC 29202</strain>
    </source>
</reference>
<evidence type="ECO:0000256" key="4">
    <source>
        <dbReference type="ARBA" id="ARBA00022692"/>
    </source>
</evidence>
<feature type="transmembrane region" description="Helical" evidence="7">
    <location>
        <begin position="123"/>
        <end position="141"/>
    </location>
</feature>
<feature type="transmembrane region" description="Helical" evidence="7">
    <location>
        <begin position="176"/>
        <end position="195"/>
    </location>
</feature>
<dbReference type="InterPro" id="IPR051258">
    <property type="entry name" value="Diverse_Substrate_Transporter"/>
</dbReference>
<keyword evidence="10" id="KW-1185">Reference proteome</keyword>
<protein>
    <submittedName>
        <fullName evidence="9">DMT family transporter</fullName>
    </submittedName>
</protein>
<comment type="subcellular location">
    <subcellularLocation>
        <location evidence="1">Cell membrane</location>
        <topology evidence="1">Multi-pass membrane protein</topology>
    </subcellularLocation>
</comment>
<dbReference type="RefSeq" id="WP_120755484.1">
    <property type="nucleotide sequence ID" value="NZ_RBAM01000004.1"/>
</dbReference>
<sequence>MPFANLRADRRVSVTVSASAPARIPQRPAARHSTGWALAMLGVTALWGWTYVVVQDAVALLPVPAFLAYRFLGAAAFVALFQYRGLARMTAREVAGGAVAGGVLFAVYALQTAGLQDTTVSNAAFITGLAVVFTPLLWALAYRTPPRPRQTAGAVLALAGLALLTLKGLSVNRGDALMLGCALAFTVQNVVLARIGPGARTGLLTVVQLTTVGLCGLLWSLVTGTLAAPATGGVWTALVVTALPSSALAFFIKTKAFATSSPSRIALIMAMEPVFAGFSGYWLAERPSPRSI</sequence>
<keyword evidence="6 7" id="KW-0472">Membrane</keyword>
<dbReference type="SUPFAM" id="SSF103481">
    <property type="entry name" value="Multidrug resistance efflux transporter EmrE"/>
    <property type="match status" value="2"/>
</dbReference>
<name>A0A3B0BP80_9ACTN</name>
<dbReference type="InterPro" id="IPR037185">
    <property type="entry name" value="EmrE-like"/>
</dbReference>
<feature type="transmembrane region" description="Helical" evidence="7">
    <location>
        <begin position="93"/>
        <end position="111"/>
    </location>
</feature>
<keyword evidence="4 7" id="KW-0812">Transmembrane</keyword>
<evidence type="ECO:0000256" key="1">
    <source>
        <dbReference type="ARBA" id="ARBA00004651"/>
    </source>
</evidence>
<feature type="transmembrane region" description="Helical" evidence="7">
    <location>
        <begin position="60"/>
        <end position="81"/>
    </location>
</feature>
<evidence type="ECO:0000313" key="10">
    <source>
        <dbReference type="Proteomes" id="UP000270343"/>
    </source>
</evidence>
<evidence type="ECO:0000256" key="2">
    <source>
        <dbReference type="ARBA" id="ARBA00007362"/>
    </source>
</evidence>
<gene>
    <name evidence="9" type="ORF">D7231_12850</name>
</gene>
<organism evidence="9 10">
    <name type="scientific">Streptomyces klenkii</name>
    <dbReference type="NCBI Taxonomy" id="1420899"/>
    <lineage>
        <taxon>Bacteria</taxon>
        <taxon>Bacillati</taxon>
        <taxon>Actinomycetota</taxon>
        <taxon>Actinomycetes</taxon>
        <taxon>Kitasatosporales</taxon>
        <taxon>Streptomycetaceae</taxon>
        <taxon>Streptomyces</taxon>
    </lineage>
</organism>
<dbReference type="GO" id="GO:0005886">
    <property type="term" value="C:plasma membrane"/>
    <property type="evidence" value="ECO:0007669"/>
    <property type="project" value="UniProtKB-SubCell"/>
</dbReference>
<evidence type="ECO:0000313" key="9">
    <source>
        <dbReference type="EMBL" id="RKN74702.1"/>
    </source>
</evidence>
<accession>A0A3B0BP80</accession>
<keyword evidence="5 7" id="KW-1133">Transmembrane helix</keyword>
<proteinExistence type="inferred from homology"/>